<dbReference type="WBParaSite" id="PSAMB.scaffold4475size14472.g24435.t1">
    <property type="protein sequence ID" value="PSAMB.scaffold4475size14472.g24435.t1"/>
    <property type="gene ID" value="PSAMB.scaffold4475size14472.g24435"/>
</dbReference>
<protein>
    <submittedName>
        <fullName evidence="2">Globin family profile domain-containing protein</fullName>
    </submittedName>
</protein>
<evidence type="ECO:0000313" key="1">
    <source>
        <dbReference type="Proteomes" id="UP000887566"/>
    </source>
</evidence>
<keyword evidence="1" id="KW-1185">Reference proteome</keyword>
<dbReference type="SUPFAM" id="SSF46458">
    <property type="entry name" value="Globin-like"/>
    <property type="match status" value="1"/>
</dbReference>
<dbReference type="AlphaFoldDB" id="A0A914WJZ2"/>
<dbReference type="InterPro" id="IPR012292">
    <property type="entry name" value="Globin/Proto"/>
</dbReference>
<name>A0A914WJZ2_9BILA</name>
<dbReference type="InterPro" id="IPR009050">
    <property type="entry name" value="Globin-like_sf"/>
</dbReference>
<dbReference type="GO" id="GO:0019825">
    <property type="term" value="F:oxygen binding"/>
    <property type="evidence" value="ECO:0007669"/>
    <property type="project" value="InterPro"/>
</dbReference>
<dbReference type="Proteomes" id="UP000887566">
    <property type="component" value="Unplaced"/>
</dbReference>
<sequence>MLAERLMVEMGGLLCSRRSIDKDVLADRVSVDIYKLCKKEKRLLQQEWPRLLAYNPNIFRNAWMKTVHRSSSIKRTLGIVTDEEAPRNRCLIRLSTVVESFFSRIVATITYDQPAVEEACKQLGASHRQYKSRGFQAIFWDIFMLSLMDAIELSTTEYLSGSARLRMLHTCQKFIHGIVEQLRVGYFEEPTPVVPRLPKLSLTESALNKDRTSQFSCE</sequence>
<dbReference type="GO" id="GO:0020037">
    <property type="term" value="F:heme binding"/>
    <property type="evidence" value="ECO:0007669"/>
    <property type="project" value="InterPro"/>
</dbReference>
<reference evidence="2" key="1">
    <citation type="submission" date="2022-11" db="UniProtKB">
        <authorList>
            <consortium name="WormBaseParasite"/>
        </authorList>
    </citation>
    <scope>IDENTIFICATION</scope>
</reference>
<proteinExistence type="predicted"/>
<dbReference type="Gene3D" id="1.10.490.10">
    <property type="entry name" value="Globins"/>
    <property type="match status" value="1"/>
</dbReference>
<dbReference type="CDD" id="cd01040">
    <property type="entry name" value="Mb-like"/>
    <property type="match status" value="1"/>
</dbReference>
<accession>A0A914WJZ2</accession>
<evidence type="ECO:0000313" key="2">
    <source>
        <dbReference type="WBParaSite" id="PSAMB.scaffold4475size14472.g24435.t1"/>
    </source>
</evidence>
<organism evidence="1 2">
    <name type="scientific">Plectus sambesii</name>
    <dbReference type="NCBI Taxonomy" id="2011161"/>
    <lineage>
        <taxon>Eukaryota</taxon>
        <taxon>Metazoa</taxon>
        <taxon>Ecdysozoa</taxon>
        <taxon>Nematoda</taxon>
        <taxon>Chromadorea</taxon>
        <taxon>Plectida</taxon>
        <taxon>Plectina</taxon>
        <taxon>Plectoidea</taxon>
        <taxon>Plectidae</taxon>
        <taxon>Plectus</taxon>
    </lineage>
</organism>
<dbReference type="InterPro" id="IPR044399">
    <property type="entry name" value="Mb-like_M"/>
</dbReference>